<dbReference type="Pfam" id="PF14885">
    <property type="entry name" value="GHL15"/>
    <property type="match status" value="1"/>
</dbReference>
<gene>
    <name evidence="1" type="ORF">G9U51_12380</name>
</gene>
<dbReference type="Proteomes" id="UP000744769">
    <property type="component" value="Unassembled WGS sequence"/>
</dbReference>
<dbReference type="EMBL" id="JAAOIV010000009">
    <property type="protein sequence ID" value="NHN56576.1"/>
    <property type="molecule type" value="Genomic_DNA"/>
</dbReference>
<reference evidence="1" key="1">
    <citation type="submission" date="2020-03" db="EMBL/GenBank/DDBJ databases">
        <title>Draft sequencing of Calidifontibacter sp. DB0510.</title>
        <authorList>
            <person name="Kim D.-U."/>
        </authorList>
    </citation>
    <scope>NUCLEOTIDE SEQUENCE</scope>
    <source>
        <strain evidence="1">DB0510</strain>
    </source>
</reference>
<organism evidence="1 2">
    <name type="scientific">Metallococcus carri</name>
    <dbReference type="NCBI Taxonomy" id="1656884"/>
    <lineage>
        <taxon>Bacteria</taxon>
        <taxon>Bacillati</taxon>
        <taxon>Actinomycetota</taxon>
        <taxon>Actinomycetes</taxon>
        <taxon>Micrococcales</taxon>
        <taxon>Dermacoccaceae</taxon>
        <taxon>Metallococcus</taxon>
    </lineage>
</organism>
<comment type="caution">
    <text evidence="1">The sequence shown here is derived from an EMBL/GenBank/DDBJ whole genome shotgun (WGS) entry which is preliminary data.</text>
</comment>
<accession>A0A967B883</accession>
<evidence type="ECO:0000313" key="2">
    <source>
        <dbReference type="Proteomes" id="UP000744769"/>
    </source>
</evidence>
<evidence type="ECO:0000313" key="1">
    <source>
        <dbReference type="EMBL" id="NHN56576.1"/>
    </source>
</evidence>
<proteinExistence type="predicted"/>
<dbReference type="InterPro" id="IPR029455">
    <property type="entry name" value="GHL15"/>
</dbReference>
<dbReference type="RefSeq" id="WP_166197246.1">
    <property type="nucleotide sequence ID" value="NZ_JAAOIV010000009.1"/>
</dbReference>
<name>A0A967B883_9MICO</name>
<dbReference type="AlphaFoldDB" id="A0A967B883"/>
<sequence length="263" mass="28345">MRPATAGARTARCSSVSTTRSSPVLISTCRAAGFDGIFLDDVVCEWSHPSTGFPVNFTGGSVWNAEIAWAKAVAPQLQAAGLTVLANTSFNGNWPSIIDTWTTYFNGLSIEHYAKPGDYSSSQWPLYGGGDWEWRRQQVARIEARGRQAVGITWGDPTDYKTQRYHRATFLMQSGCKSGGASIYIPSNVAGTSNLPVACTNLGRPLTAPKLLSNGVWVREFDNGWVAVNPTSSSQSTGNSVNQTGRTVSPCTVGPCDSMMTMW</sequence>
<keyword evidence="2" id="KW-1185">Reference proteome</keyword>
<protein>
    <submittedName>
        <fullName evidence="1">Uncharacterized protein</fullName>
    </submittedName>
</protein>